<organism evidence="1 2">
    <name type="scientific">Turnera subulata</name>
    <dbReference type="NCBI Taxonomy" id="218843"/>
    <lineage>
        <taxon>Eukaryota</taxon>
        <taxon>Viridiplantae</taxon>
        <taxon>Streptophyta</taxon>
        <taxon>Embryophyta</taxon>
        <taxon>Tracheophyta</taxon>
        <taxon>Spermatophyta</taxon>
        <taxon>Magnoliopsida</taxon>
        <taxon>eudicotyledons</taxon>
        <taxon>Gunneridae</taxon>
        <taxon>Pentapetalae</taxon>
        <taxon>rosids</taxon>
        <taxon>fabids</taxon>
        <taxon>Malpighiales</taxon>
        <taxon>Passifloraceae</taxon>
        <taxon>Turnera</taxon>
    </lineage>
</organism>
<name>A0A9Q0J3X4_9ROSI</name>
<protein>
    <submittedName>
        <fullName evidence="1">Uncharacterized protein</fullName>
    </submittedName>
</protein>
<sequence length="121" mass="13847">MDAVKKALQESELELVCSKEVDDGAAAREIVEEMEEKVKKGGDLLEKVKKGSDLEEEEEEGGPDPKVLKKIKKKIKSFVRKLPALPRETEENTLHVVDVKLRIFRRMITYRLKRPNAYLVA</sequence>
<dbReference type="Proteomes" id="UP001141552">
    <property type="component" value="Unassembled WGS sequence"/>
</dbReference>
<reference evidence="1" key="1">
    <citation type="submission" date="2022-02" db="EMBL/GenBank/DDBJ databases">
        <authorList>
            <person name="Henning P.M."/>
            <person name="McCubbin A.G."/>
            <person name="Shore J.S."/>
        </authorList>
    </citation>
    <scope>NUCLEOTIDE SEQUENCE</scope>
    <source>
        <strain evidence="1">F60SS</strain>
        <tissue evidence="1">Leaves</tissue>
    </source>
</reference>
<evidence type="ECO:0000313" key="1">
    <source>
        <dbReference type="EMBL" id="KAJ4828691.1"/>
    </source>
</evidence>
<evidence type="ECO:0000313" key="2">
    <source>
        <dbReference type="Proteomes" id="UP001141552"/>
    </source>
</evidence>
<feature type="non-terminal residue" evidence="1">
    <location>
        <position position="121"/>
    </location>
</feature>
<gene>
    <name evidence="1" type="ORF">Tsubulata_030760</name>
</gene>
<comment type="caution">
    <text evidence="1">The sequence shown here is derived from an EMBL/GenBank/DDBJ whole genome shotgun (WGS) entry which is preliminary data.</text>
</comment>
<keyword evidence="2" id="KW-1185">Reference proteome</keyword>
<dbReference type="AlphaFoldDB" id="A0A9Q0J3X4"/>
<reference evidence="1" key="2">
    <citation type="journal article" date="2023" name="Plants (Basel)">
        <title>Annotation of the Turnera subulata (Passifloraceae) Draft Genome Reveals the S-Locus Evolved after the Divergence of Turneroideae from Passifloroideae in a Stepwise Manner.</title>
        <authorList>
            <person name="Henning P.M."/>
            <person name="Roalson E.H."/>
            <person name="Mir W."/>
            <person name="McCubbin A.G."/>
            <person name="Shore J.S."/>
        </authorList>
    </citation>
    <scope>NUCLEOTIDE SEQUENCE</scope>
    <source>
        <strain evidence="1">F60SS</strain>
    </source>
</reference>
<dbReference type="EMBL" id="JAKUCV010006107">
    <property type="protein sequence ID" value="KAJ4828691.1"/>
    <property type="molecule type" value="Genomic_DNA"/>
</dbReference>
<accession>A0A9Q0J3X4</accession>
<proteinExistence type="predicted"/>